<dbReference type="Proteomes" id="UP001189429">
    <property type="component" value="Unassembled WGS sequence"/>
</dbReference>
<proteinExistence type="predicted"/>
<feature type="domain" description="Sialidase" evidence="3">
    <location>
        <begin position="129"/>
        <end position="299"/>
    </location>
</feature>
<evidence type="ECO:0000313" key="5">
    <source>
        <dbReference type="Proteomes" id="UP001189429"/>
    </source>
</evidence>
<keyword evidence="2" id="KW-0732">Signal</keyword>
<dbReference type="PANTHER" id="PTHR10628:SF30">
    <property type="entry name" value="EXO-ALPHA-SIALIDASE"/>
    <property type="match status" value="1"/>
</dbReference>
<dbReference type="Pfam" id="PF13859">
    <property type="entry name" value="BNR_3"/>
    <property type="match status" value="1"/>
</dbReference>
<keyword evidence="5" id="KW-1185">Reference proteome</keyword>
<dbReference type="CDD" id="cd15482">
    <property type="entry name" value="Sialidase_non-viral"/>
    <property type="match status" value="1"/>
</dbReference>
<dbReference type="InterPro" id="IPR011040">
    <property type="entry name" value="Sialidase"/>
</dbReference>
<dbReference type="InterPro" id="IPR036278">
    <property type="entry name" value="Sialidase_sf"/>
</dbReference>
<reference evidence="4" key="1">
    <citation type="submission" date="2023-10" db="EMBL/GenBank/DDBJ databases">
        <authorList>
            <person name="Chen Y."/>
            <person name="Shah S."/>
            <person name="Dougan E. K."/>
            <person name="Thang M."/>
            <person name="Chan C."/>
        </authorList>
    </citation>
    <scope>NUCLEOTIDE SEQUENCE [LARGE SCALE GENOMIC DNA]</scope>
</reference>
<evidence type="ECO:0000256" key="2">
    <source>
        <dbReference type="SAM" id="SignalP"/>
    </source>
</evidence>
<feature type="region of interest" description="Disordered" evidence="1">
    <location>
        <begin position="289"/>
        <end position="353"/>
    </location>
</feature>
<sequence>MASISATIAALLPSIAAWSDLTPSPQCQAQMDTWCNNVDHCAKVGIGGEPYFARLDMDGKDAGKEWRCYPASTLNLDHSYYVGPGIEWESGICSRDAQLRAVLAACSADIFVTTVFKGGTEGCVMYRTPSLVRVENGTLLAFTQCRQQSHGDTSPQSLHLKRSHDNGQTWGPTTILPFAANEDFSQQHRASTLYDTTTGTIFLFDDARPIGSSDTCEVQIWRTEDLGETWASVQNLTDDAANLTGSALATGIRLPSGKLLICMRAGCNGRESPNGDHALWSEDGGVTWTAGGRMSDDGARLHGWPTAASSPSAAPPRGRPRSSPHSPPTRAAPGARRGWCRSSRATPWRSPRSWAAGRSNLTVRRSRDGGETWPEGDAVQIWEGPSAYSCLGSTADGALAVLWEKDGADLGFAKTFSFASAPEAVV</sequence>
<dbReference type="SUPFAM" id="SSF50939">
    <property type="entry name" value="Sialidases"/>
    <property type="match status" value="1"/>
</dbReference>
<organism evidence="4 5">
    <name type="scientific">Prorocentrum cordatum</name>
    <dbReference type="NCBI Taxonomy" id="2364126"/>
    <lineage>
        <taxon>Eukaryota</taxon>
        <taxon>Sar</taxon>
        <taxon>Alveolata</taxon>
        <taxon>Dinophyceae</taxon>
        <taxon>Prorocentrales</taxon>
        <taxon>Prorocentraceae</taxon>
        <taxon>Prorocentrum</taxon>
    </lineage>
</organism>
<accession>A0ABN9TDG1</accession>
<dbReference type="Gene3D" id="2.120.10.10">
    <property type="match status" value="2"/>
</dbReference>
<evidence type="ECO:0000256" key="1">
    <source>
        <dbReference type="SAM" id="MobiDB-lite"/>
    </source>
</evidence>
<dbReference type="EMBL" id="CAUYUJ010014608">
    <property type="protein sequence ID" value="CAK0843784.1"/>
    <property type="molecule type" value="Genomic_DNA"/>
</dbReference>
<feature type="signal peptide" evidence="2">
    <location>
        <begin position="1"/>
        <end position="17"/>
    </location>
</feature>
<gene>
    <name evidence="4" type="ORF">PCOR1329_LOCUS38026</name>
</gene>
<feature type="compositionally biased region" description="Low complexity" evidence="1">
    <location>
        <begin position="305"/>
        <end position="333"/>
    </location>
</feature>
<protein>
    <recommendedName>
        <fullName evidence="3">Sialidase domain-containing protein</fullName>
    </recommendedName>
</protein>
<dbReference type="InterPro" id="IPR026856">
    <property type="entry name" value="Sialidase_fam"/>
</dbReference>
<feature type="chain" id="PRO_5047357517" description="Sialidase domain-containing protein" evidence="2">
    <location>
        <begin position="18"/>
        <end position="426"/>
    </location>
</feature>
<evidence type="ECO:0000313" key="4">
    <source>
        <dbReference type="EMBL" id="CAK0843784.1"/>
    </source>
</evidence>
<name>A0ABN9TDG1_9DINO</name>
<dbReference type="PANTHER" id="PTHR10628">
    <property type="entry name" value="SIALIDASE"/>
    <property type="match status" value="1"/>
</dbReference>
<evidence type="ECO:0000259" key="3">
    <source>
        <dbReference type="Pfam" id="PF13859"/>
    </source>
</evidence>
<comment type="caution">
    <text evidence="4">The sequence shown here is derived from an EMBL/GenBank/DDBJ whole genome shotgun (WGS) entry which is preliminary data.</text>
</comment>